<name>A0A2T4A4E4_TRIHA</name>
<keyword evidence="1" id="KW-1133">Transmembrane helix</keyword>
<keyword evidence="3" id="KW-1185">Reference proteome</keyword>
<dbReference type="GeneID" id="36622197"/>
<feature type="transmembrane region" description="Helical" evidence="1">
    <location>
        <begin position="28"/>
        <end position="48"/>
    </location>
</feature>
<accession>A0A2T4A4E4</accession>
<evidence type="ECO:0000313" key="3">
    <source>
        <dbReference type="Proteomes" id="UP000241690"/>
    </source>
</evidence>
<gene>
    <name evidence="2" type="ORF">M431DRAFT_230208</name>
</gene>
<proteinExistence type="predicted"/>
<organism evidence="2 3">
    <name type="scientific">Trichoderma harzianum CBS 226.95</name>
    <dbReference type="NCBI Taxonomy" id="983964"/>
    <lineage>
        <taxon>Eukaryota</taxon>
        <taxon>Fungi</taxon>
        <taxon>Dikarya</taxon>
        <taxon>Ascomycota</taxon>
        <taxon>Pezizomycotina</taxon>
        <taxon>Sordariomycetes</taxon>
        <taxon>Hypocreomycetidae</taxon>
        <taxon>Hypocreales</taxon>
        <taxon>Hypocreaceae</taxon>
        <taxon>Trichoderma</taxon>
    </lineage>
</organism>
<protein>
    <submittedName>
        <fullName evidence="2">Uncharacterized protein</fullName>
    </submittedName>
</protein>
<dbReference type="Proteomes" id="UP000241690">
    <property type="component" value="Unassembled WGS sequence"/>
</dbReference>
<evidence type="ECO:0000313" key="2">
    <source>
        <dbReference type="EMBL" id="PTB51940.1"/>
    </source>
</evidence>
<dbReference type="AlphaFoldDB" id="A0A2T4A4E4"/>
<dbReference type="RefSeq" id="XP_024771617.1">
    <property type="nucleotide sequence ID" value="XM_024913634.1"/>
</dbReference>
<keyword evidence="1" id="KW-0472">Membrane</keyword>
<reference evidence="2 3" key="1">
    <citation type="submission" date="2016-07" db="EMBL/GenBank/DDBJ databases">
        <title>Multiple horizontal gene transfer events from other fungi enriched the ability of initially mycotrophic Trichoderma (Ascomycota) to feed on dead plant biomass.</title>
        <authorList>
            <consortium name="DOE Joint Genome Institute"/>
            <person name="Aerts A."/>
            <person name="Atanasova L."/>
            <person name="Chenthamara K."/>
            <person name="Zhang J."/>
            <person name="Grujic M."/>
            <person name="Henrissat B."/>
            <person name="Kuo A."/>
            <person name="Salamov A."/>
            <person name="Lipzen A."/>
            <person name="Labutti K."/>
            <person name="Barry K."/>
            <person name="Miao Y."/>
            <person name="Rahimi M.J."/>
            <person name="Shen Q."/>
            <person name="Grigoriev I.V."/>
            <person name="Kubicek C.P."/>
            <person name="Druzhinina I.S."/>
        </authorList>
    </citation>
    <scope>NUCLEOTIDE SEQUENCE [LARGE SCALE GENOMIC DNA]</scope>
    <source>
        <strain evidence="2 3">CBS 226.95</strain>
    </source>
</reference>
<evidence type="ECO:0000256" key="1">
    <source>
        <dbReference type="SAM" id="Phobius"/>
    </source>
</evidence>
<keyword evidence="1" id="KW-0812">Transmembrane</keyword>
<dbReference type="EMBL" id="KZ679685">
    <property type="protein sequence ID" value="PTB51940.1"/>
    <property type="molecule type" value="Genomic_DNA"/>
</dbReference>
<sequence length="153" mass="17241">MFGVLRRLAHLIPFSHTRHSTPATTTGVLVLLLLMLLILVLVLALQLCSRSLRWIRHQPGFVNHYSSLRFKSTLNSYWHRLSGIAMKGKQLSGQVPRISQLHLQGRMRESPMGVGGRRQRTLELAMCPSTRLGLAMVSDGPRVRPTSIAHCKR</sequence>